<dbReference type="AlphaFoldDB" id="W0V3U9"/>
<dbReference type="eggNOG" id="COG0500">
    <property type="taxonomic scope" value="Bacteria"/>
</dbReference>
<dbReference type="Pfam" id="PF08242">
    <property type="entry name" value="Methyltransf_12"/>
    <property type="match status" value="1"/>
</dbReference>
<feature type="domain" description="Methyltransferase type 12" evidence="1">
    <location>
        <begin position="62"/>
        <end position="160"/>
    </location>
</feature>
<dbReference type="EMBL" id="HG322949">
    <property type="protein sequence ID" value="CDG82023.1"/>
    <property type="molecule type" value="Genomic_DNA"/>
</dbReference>
<organism evidence="2 3">
    <name type="scientific">Janthinobacterium agaricidamnosum NBRC 102515 = DSM 9628</name>
    <dbReference type="NCBI Taxonomy" id="1349767"/>
    <lineage>
        <taxon>Bacteria</taxon>
        <taxon>Pseudomonadati</taxon>
        <taxon>Pseudomonadota</taxon>
        <taxon>Betaproteobacteria</taxon>
        <taxon>Burkholderiales</taxon>
        <taxon>Oxalobacteraceae</taxon>
        <taxon>Janthinobacterium</taxon>
    </lineage>
</organism>
<proteinExistence type="predicted"/>
<dbReference type="RefSeq" id="WP_051780374.1">
    <property type="nucleotide sequence ID" value="NZ_BCTH01000070.1"/>
</dbReference>
<dbReference type="PIRSF" id="PIRSF011491">
    <property type="entry name" value="Mtase_YbcY_prd"/>
    <property type="match status" value="1"/>
</dbReference>
<dbReference type="HOGENOM" id="CLU_046029_0_0_4"/>
<keyword evidence="2" id="KW-0808">Transferase</keyword>
<sequence>MKPEVARSAPLDTSAGAAIYSSFVLKLYDAWVLGVSNRWAWLCPTASVLLPFYREHAGQRHLDVGVGTGFYLARSNFPQGQEVSLLDLNENSLRAAARRMGRPNSGLYVADVMQPVAALDGQQYDSIALFYLLHCLPGNMSDKASVFANLKPHLAAGGVLYGATIIGDSAGHNGLGRKLMKVYNGKGIFGNRNDTVESLTAALRLHFSKVQIKLVGKVALFSARGPIA</sequence>
<dbReference type="Proteomes" id="UP000027604">
    <property type="component" value="Chromosome I"/>
</dbReference>
<gene>
    <name evidence="2" type="ORF">GJA_1370</name>
</gene>
<keyword evidence="3" id="KW-1185">Reference proteome</keyword>
<dbReference type="InterPro" id="IPR013217">
    <property type="entry name" value="Methyltransf_12"/>
</dbReference>
<dbReference type="CDD" id="cd02440">
    <property type="entry name" value="AdoMet_MTases"/>
    <property type="match status" value="1"/>
</dbReference>
<dbReference type="SUPFAM" id="SSF53335">
    <property type="entry name" value="S-adenosyl-L-methionine-dependent methyltransferases"/>
    <property type="match status" value="1"/>
</dbReference>
<dbReference type="PATRIC" id="fig|1349767.4.peg.3075"/>
<dbReference type="STRING" id="1349767.GJA_1370"/>
<dbReference type="InterPro" id="IPR029063">
    <property type="entry name" value="SAM-dependent_MTases_sf"/>
</dbReference>
<dbReference type="KEGG" id="jag:GJA_1370"/>
<evidence type="ECO:0000313" key="2">
    <source>
        <dbReference type="EMBL" id="CDG82023.1"/>
    </source>
</evidence>
<evidence type="ECO:0000313" key="3">
    <source>
        <dbReference type="Proteomes" id="UP000027604"/>
    </source>
</evidence>
<dbReference type="GO" id="GO:0008168">
    <property type="term" value="F:methyltransferase activity"/>
    <property type="evidence" value="ECO:0007669"/>
    <property type="project" value="UniProtKB-KW"/>
</dbReference>
<dbReference type="OrthoDB" id="507855at2"/>
<accession>W0V3U9</accession>
<protein>
    <submittedName>
        <fullName evidence="2">Methyltransferase domain protein</fullName>
    </submittedName>
</protein>
<dbReference type="GO" id="GO:0032259">
    <property type="term" value="P:methylation"/>
    <property type="evidence" value="ECO:0007669"/>
    <property type="project" value="UniProtKB-KW"/>
</dbReference>
<keyword evidence="2" id="KW-0489">Methyltransferase</keyword>
<name>W0V3U9_9BURK</name>
<dbReference type="InterPro" id="IPR016584">
    <property type="entry name" value="MeTrfase_VrtF"/>
</dbReference>
<evidence type="ECO:0000259" key="1">
    <source>
        <dbReference type="Pfam" id="PF08242"/>
    </source>
</evidence>
<dbReference type="Gene3D" id="3.40.50.150">
    <property type="entry name" value="Vaccinia Virus protein VP39"/>
    <property type="match status" value="1"/>
</dbReference>
<reference evidence="2 3" key="1">
    <citation type="journal article" date="2015" name="Genome Announc.">
        <title>Genome Sequence of Mushroom Soft-Rot Pathogen Janthinobacterium agaricidamnosum.</title>
        <authorList>
            <person name="Graupner K."/>
            <person name="Lackner G."/>
            <person name="Hertweck C."/>
        </authorList>
    </citation>
    <scope>NUCLEOTIDE SEQUENCE [LARGE SCALE GENOMIC DNA]</scope>
    <source>
        <strain evidence="3">NBRC 102515 / DSM 9628</strain>
    </source>
</reference>